<dbReference type="PANTHER" id="PTHR23355">
    <property type="entry name" value="RIBONUCLEASE"/>
    <property type="match status" value="1"/>
</dbReference>
<accession>A0A151A6J1</accession>
<dbReference type="SUPFAM" id="SSF50249">
    <property type="entry name" value="Nucleic acid-binding proteins"/>
    <property type="match status" value="4"/>
</dbReference>
<dbReference type="Pfam" id="PF08206">
    <property type="entry name" value="OB_RNB"/>
    <property type="match status" value="1"/>
</dbReference>
<comment type="function">
    <text evidence="9">3'-5' exoribonuclease that releases 5'-nucleoside monophosphates and is involved in maturation of structured RNAs.</text>
</comment>
<dbReference type="InterPro" id="IPR004476">
    <property type="entry name" value="RNase_II/RNase_R"/>
</dbReference>
<sequence length="798" mass="91430">MNLKQSIEEIIKQPDYEPMSVSDFQDALGLNSADSFRDLIKVLVELEQTGLIERTKTDRYQRKESNKKKQGSLIKGTLSQNKKGFAFLRPEDSDMDDIFIPPTKINRALDGDTVLVELHNSRGDHKGKTEGEVKSIETHSVTQVVGTYSEARHFGFVIPDDKRIMQDVFIPKGQNLGAVDGHKVLVQITKYADENSNPEGHISAILGHKNDPGVDILSIIYQHGIEIEFPDNVLADAEKVPEQIEPNELKGRKDLRDELTITIDGADAKDLDDAISVKKLNNGHTELTVSIADVSYYVTEDSALDKEAYDRATSVYLVDRVIPMIPHRLSNGICSLNPNVDRLTLSCRMELDERGDVVKHEIFDSVIHSDYRMTYDEVNEIITDKNETTRQKYSEVTPMLDLAQDLSQRLISMRRRRGEIDFDINEAKVLVDGDGIPTDVQVRSRGEGERLIESFMLAANETVAEHFDKLEVPFIYRVHEQPKSERLRQFFDFITNFGLMIKGTGEDIHPATLQKIQQEVEGLPEQMVISTMMLRSMQQARYDDTNLGHFGLSAEYYTHFTSPIRRYPDLIVHRLIRKYLIDKSMDNKEIHKWEEMLPEIADHTSQRERRAIEAERDTDELKKAEYMVQHIGEEFEGIISSVANFGMFVELPNTIEGMVHVANLTDDYYHFDERQMAMMGERQAKVFRIGDSVQIKVINVDVDERMIDFQIVGMPLPKNERSQRPARGKTIQAKTRGKSLDKNKDNDNKGNNNKGNKKKKQRKGKNQRNRDNQSGGNTKHKPFYKDKKVKKHARKKKK</sequence>
<dbReference type="HAMAP" id="MF_01895">
    <property type="entry name" value="RNase_R"/>
    <property type="match status" value="1"/>
</dbReference>
<feature type="compositionally biased region" description="Basic residues" evidence="10">
    <location>
        <begin position="778"/>
        <end position="798"/>
    </location>
</feature>
<feature type="region of interest" description="Disordered" evidence="10">
    <location>
        <begin position="717"/>
        <end position="798"/>
    </location>
</feature>
<feature type="compositionally biased region" description="Basic and acidic residues" evidence="10">
    <location>
        <begin position="738"/>
        <end position="748"/>
    </location>
</feature>
<gene>
    <name evidence="9" type="primary">rnr</name>
    <name evidence="12" type="ORF">A0131_09800</name>
</gene>
<keyword evidence="7 9" id="KW-0694">RNA-binding</keyword>
<dbReference type="GO" id="GO:0006402">
    <property type="term" value="P:mRNA catabolic process"/>
    <property type="evidence" value="ECO:0007669"/>
    <property type="project" value="TreeGrafter"/>
</dbReference>
<evidence type="ECO:0000256" key="5">
    <source>
        <dbReference type="ARBA" id="ARBA00022801"/>
    </source>
</evidence>
<dbReference type="InterPro" id="IPR050180">
    <property type="entry name" value="RNR_Ribonuclease"/>
</dbReference>
<dbReference type="PROSITE" id="PS01175">
    <property type="entry name" value="RIBONUCLEASE_II"/>
    <property type="match status" value="1"/>
</dbReference>
<evidence type="ECO:0000259" key="11">
    <source>
        <dbReference type="PROSITE" id="PS50126"/>
    </source>
</evidence>
<dbReference type="GO" id="GO:0005829">
    <property type="term" value="C:cytosol"/>
    <property type="evidence" value="ECO:0007669"/>
    <property type="project" value="TreeGrafter"/>
</dbReference>
<evidence type="ECO:0000256" key="6">
    <source>
        <dbReference type="ARBA" id="ARBA00022839"/>
    </source>
</evidence>
<proteinExistence type="inferred from homology"/>
<organism evidence="12 13">
    <name type="scientific">Staphylococcus kloosii</name>
    <dbReference type="NCBI Taxonomy" id="29384"/>
    <lineage>
        <taxon>Bacteria</taxon>
        <taxon>Bacillati</taxon>
        <taxon>Bacillota</taxon>
        <taxon>Bacilli</taxon>
        <taxon>Bacillales</taxon>
        <taxon>Staphylococcaceae</taxon>
        <taxon>Staphylococcus</taxon>
    </lineage>
</organism>
<name>A0A151A6J1_9STAP</name>
<dbReference type="PANTHER" id="PTHR23355:SF9">
    <property type="entry name" value="DIS3-LIKE EXONUCLEASE 2"/>
    <property type="match status" value="1"/>
</dbReference>
<feature type="domain" description="S1 motif" evidence="11">
    <location>
        <begin position="632"/>
        <end position="712"/>
    </location>
</feature>
<dbReference type="AlphaFoldDB" id="A0A151A6J1"/>
<evidence type="ECO:0000256" key="9">
    <source>
        <dbReference type="HAMAP-Rule" id="MF_01895"/>
    </source>
</evidence>
<comment type="caution">
    <text evidence="12">The sequence shown here is derived from an EMBL/GenBank/DDBJ whole genome shotgun (WGS) entry which is preliminary data.</text>
</comment>
<dbReference type="GO" id="GO:0003723">
    <property type="term" value="F:RNA binding"/>
    <property type="evidence" value="ECO:0007669"/>
    <property type="project" value="UniProtKB-UniRule"/>
</dbReference>
<dbReference type="RefSeq" id="WP_061855207.1">
    <property type="nucleotide sequence ID" value="NZ_LUGM01000002.1"/>
</dbReference>
<dbReference type="Proteomes" id="UP000075418">
    <property type="component" value="Unassembled WGS sequence"/>
</dbReference>
<dbReference type="CDD" id="cd04471">
    <property type="entry name" value="S1_RNase_R"/>
    <property type="match status" value="1"/>
</dbReference>
<dbReference type="InterPro" id="IPR003029">
    <property type="entry name" value="S1_domain"/>
</dbReference>
<keyword evidence="6 9" id="KW-0269">Exonuclease</keyword>
<feature type="compositionally biased region" description="Basic residues" evidence="10">
    <location>
        <begin position="755"/>
        <end position="767"/>
    </location>
</feature>
<keyword evidence="4 9" id="KW-0540">Nuclease</keyword>
<dbReference type="SMART" id="SM00955">
    <property type="entry name" value="RNB"/>
    <property type="match status" value="1"/>
</dbReference>
<dbReference type="InterPro" id="IPR013223">
    <property type="entry name" value="RNase_B_OB_dom"/>
</dbReference>
<evidence type="ECO:0000256" key="8">
    <source>
        <dbReference type="ARBA" id="ARBA00025604"/>
    </source>
</evidence>
<dbReference type="InterPro" id="IPR011805">
    <property type="entry name" value="RNase_R"/>
</dbReference>
<reference evidence="12 13" key="1">
    <citation type="submission" date="2016-02" db="EMBL/GenBank/DDBJ databases">
        <title>Draft genome sequence of hydrocarbon degrading Staphylococcus saprophyticus Strain CNV2, isolated from crude-oil contaminated soil from Noonmati Oil Refinery, Guwahati, Assam, India.</title>
        <authorList>
            <person name="Mukherjee A."/>
            <person name="Chettri B."/>
            <person name="Langpoklakpam J."/>
            <person name="Singh A.K."/>
            <person name="Chattopadhyay D.J."/>
        </authorList>
    </citation>
    <scope>NUCLEOTIDE SEQUENCE [LARGE SCALE GENOMIC DNA]</scope>
    <source>
        <strain evidence="12 13">CNV2</strain>
    </source>
</reference>
<dbReference type="FunFam" id="2.40.50.140:FF:000219">
    <property type="entry name" value="Ribonuclease R"/>
    <property type="match status" value="1"/>
</dbReference>
<evidence type="ECO:0000313" key="13">
    <source>
        <dbReference type="Proteomes" id="UP000075418"/>
    </source>
</evidence>
<dbReference type="Pfam" id="PF00773">
    <property type="entry name" value="RNB"/>
    <property type="match status" value="1"/>
</dbReference>
<comment type="function">
    <text evidence="8">Binds mRNA; thus facilitating recognition of the initiation point. It is needed to translate mRNA with a short Shine-Dalgarno (SD) purine-rich sequence.</text>
</comment>
<dbReference type="Pfam" id="PF00575">
    <property type="entry name" value="S1"/>
    <property type="match status" value="1"/>
</dbReference>
<evidence type="ECO:0000313" key="12">
    <source>
        <dbReference type="EMBL" id="KYH15061.1"/>
    </source>
</evidence>
<dbReference type="Pfam" id="PF17876">
    <property type="entry name" value="CSD2"/>
    <property type="match status" value="1"/>
</dbReference>
<dbReference type="PROSITE" id="PS50126">
    <property type="entry name" value="S1"/>
    <property type="match status" value="1"/>
</dbReference>
<evidence type="ECO:0000256" key="1">
    <source>
        <dbReference type="ARBA" id="ARBA00001849"/>
    </source>
</evidence>
<dbReference type="InterPro" id="IPR011129">
    <property type="entry name" value="CSD"/>
</dbReference>
<evidence type="ECO:0000256" key="2">
    <source>
        <dbReference type="ARBA" id="ARBA00004496"/>
    </source>
</evidence>
<evidence type="ECO:0000256" key="4">
    <source>
        <dbReference type="ARBA" id="ARBA00022722"/>
    </source>
</evidence>
<dbReference type="InterPro" id="IPR001900">
    <property type="entry name" value="RNase_II/R"/>
</dbReference>
<dbReference type="SMART" id="SM00357">
    <property type="entry name" value="CSP"/>
    <property type="match status" value="2"/>
</dbReference>
<evidence type="ECO:0000256" key="7">
    <source>
        <dbReference type="ARBA" id="ARBA00022884"/>
    </source>
</evidence>
<dbReference type="EMBL" id="LUGM01000002">
    <property type="protein sequence ID" value="KYH15061.1"/>
    <property type="molecule type" value="Genomic_DNA"/>
</dbReference>
<comment type="similarity">
    <text evidence="9">Belongs to the RNR ribonuclease family. RNase R subfamily.</text>
</comment>
<dbReference type="FunFam" id="2.40.50.140:FF:000273">
    <property type="entry name" value="Ribonuclease R"/>
    <property type="match status" value="1"/>
</dbReference>
<evidence type="ECO:0000256" key="10">
    <source>
        <dbReference type="SAM" id="MobiDB-lite"/>
    </source>
</evidence>
<dbReference type="EC" id="3.1.13.1" evidence="9"/>
<evidence type="ECO:0000256" key="3">
    <source>
        <dbReference type="ARBA" id="ARBA00022490"/>
    </source>
</evidence>
<comment type="subcellular location">
    <subcellularLocation>
        <location evidence="2 9">Cytoplasm</location>
    </subcellularLocation>
</comment>
<dbReference type="Gene3D" id="2.40.50.140">
    <property type="entry name" value="Nucleic acid-binding proteins"/>
    <property type="match status" value="3"/>
</dbReference>
<dbReference type="NCBIfam" id="TIGR00358">
    <property type="entry name" value="3_prime_RNase"/>
    <property type="match status" value="1"/>
</dbReference>
<dbReference type="NCBIfam" id="TIGR02063">
    <property type="entry name" value="RNase_R"/>
    <property type="match status" value="1"/>
</dbReference>
<dbReference type="GO" id="GO:0008859">
    <property type="term" value="F:exoribonuclease II activity"/>
    <property type="evidence" value="ECO:0007669"/>
    <property type="project" value="UniProtKB-UniRule"/>
</dbReference>
<dbReference type="InterPro" id="IPR012340">
    <property type="entry name" value="NA-bd_OB-fold"/>
</dbReference>
<dbReference type="SMART" id="SM00316">
    <property type="entry name" value="S1"/>
    <property type="match status" value="1"/>
</dbReference>
<dbReference type="InterPro" id="IPR040476">
    <property type="entry name" value="CSD2"/>
</dbReference>
<dbReference type="InterPro" id="IPR022966">
    <property type="entry name" value="RNase_II/R_CS"/>
</dbReference>
<keyword evidence="3 9" id="KW-0963">Cytoplasm</keyword>
<comment type="catalytic activity">
    <reaction evidence="1 9">
        <text>Exonucleolytic cleavage in the 3'- to 5'-direction to yield nucleoside 5'-phosphates.</text>
        <dbReference type="EC" id="3.1.13.1"/>
    </reaction>
</comment>
<keyword evidence="5 9" id="KW-0378">Hydrolase</keyword>
<protein>
    <recommendedName>
        <fullName evidence="9">Ribonuclease R</fullName>
        <shortName evidence="9">RNase R</shortName>
        <ecNumber evidence="9">3.1.13.1</ecNumber>
    </recommendedName>
</protein>